<keyword evidence="20" id="KW-1185">Reference proteome</keyword>
<evidence type="ECO:0000259" key="18">
    <source>
        <dbReference type="PROSITE" id="PS51918"/>
    </source>
</evidence>
<feature type="binding site" evidence="16 17">
    <location>
        <position position="76"/>
    </location>
    <ligand>
        <name>[4Fe-4S] cluster</name>
        <dbReference type="ChEBI" id="CHEBI:49883"/>
        <note>4Fe-4S-S-AdoMet</note>
    </ligand>
</feature>
<evidence type="ECO:0000313" key="20">
    <source>
        <dbReference type="Proteomes" id="UP000233534"/>
    </source>
</evidence>
<dbReference type="SFLD" id="SFLDS00029">
    <property type="entry name" value="Radical_SAM"/>
    <property type="match status" value="1"/>
</dbReference>
<evidence type="ECO:0000256" key="16">
    <source>
        <dbReference type="HAMAP-Rule" id="MF_01694"/>
    </source>
</evidence>
<dbReference type="FunFam" id="3.20.20.70:FF:000026">
    <property type="entry name" value="Biotin synthase"/>
    <property type="match status" value="1"/>
</dbReference>
<evidence type="ECO:0000256" key="5">
    <source>
        <dbReference type="ARBA" id="ARBA00022485"/>
    </source>
</evidence>
<keyword evidence="11 16" id="KW-0408">Iron</keyword>
<dbReference type="InterPro" id="IPR058240">
    <property type="entry name" value="rSAM_sf"/>
</dbReference>
<keyword evidence="9 16" id="KW-0479">Metal-binding</keyword>
<dbReference type="GO" id="GO:0009102">
    <property type="term" value="P:biotin biosynthetic process"/>
    <property type="evidence" value="ECO:0007669"/>
    <property type="project" value="UniProtKB-UniRule"/>
</dbReference>
<comment type="cofactor">
    <cofactor evidence="16 17">
        <name>[4Fe-4S] cluster</name>
        <dbReference type="ChEBI" id="CHEBI:49883"/>
    </cofactor>
    <text evidence="16 17">Binds 1 [4Fe-4S] cluster. The cluster is coordinated with 3 cysteines and an exchangeable S-adenosyl-L-methionine.</text>
</comment>
<comment type="cofactor">
    <cofactor evidence="16">
        <name>[2Fe-2S] cluster</name>
        <dbReference type="ChEBI" id="CHEBI:190135"/>
    </cofactor>
    <text evidence="16">Binds 1 [2Fe-2S] cluster. The cluster is coordinated with 3 cysteines and 1 arginine.</text>
</comment>
<dbReference type="InterPro" id="IPR024177">
    <property type="entry name" value="Biotin_synthase"/>
</dbReference>
<dbReference type="AlphaFoldDB" id="A0A2K9EI95"/>
<proteinExistence type="inferred from homology"/>
<dbReference type="GO" id="GO:0051537">
    <property type="term" value="F:2 iron, 2 sulfur cluster binding"/>
    <property type="evidence" value="ECO:0007669"/>
    <property type="project" value="UniProtKB-KW"/>
</dbReference>
<comment type="subunit">
    <text evidence="3 16">Homodimer.</text>
</comment>
<dbReference type="Pfam" id="PF04055">
    <property type="entry name" value="Radical_SAM"/>
    <property type="match status" value="1"/>
</dbReference>
<keyword evidence="12 16" id="KW-0411">Iron-sulfur</keyword>
<evidence type="ECO:0000256" key="2">
    <source>
        <dbReference type="ARBA" id="ARBA00010765"/>
    </source>
</evidence>
<feature type="domain" description="Radical SAM core" evidence="18">
    <location>
        <begin position="51"/>
        <end position="281"/>
    </location>
</feature>
<evidence type="ECO:0000256" key="6">
    <source>
        <dbReference type="ARBA" id="ARBA00022679"/>
    </source>
</evidence>
<evidence type="ECO:0000256" key="1">
    <source>
        <dbReference type="ARBA" id="ARBA00004942"/>
    </source>
</evidence>
<dbReference type="PROSITE" id="PS51918">
    <property type="entry name" value="RADICAL_SAM"/>
    <property type="match status" value="1"/>
</dbReference>
<evidence type="ECO:0000256" key="13">
    <source>
        <dbReference type="ARBA" id="ARBA00051157"/>
    </source>
</evidence>
<dbReference type="SUPFAM" id="SSF102114">
    <property type="entry name" value="Radical SAM enzymes"/>
    <property type="match status" value="1"/>
</dbReference>
<dbReference type="InterPro" id="IPR007197">
    <property type="entry name" value="rSAM"/>
</dbReference>
<dbReference type="SFLD" id="SFLDG01060">
    <property type="entry name" value="BATS_domain_containing"/>
    <property type="match status" value="1"/>
</dbReference>
<keyword evidence="10 16" id="KW-0093">Biotin biosynthesis</keyword>
<dbReference type="InterPro" id="IPR013785">
    <property type="entry name" value="Aldolase_TIM"/>
</dbReference>
<dbReference type="GO" id="GO:0051539">
    <property type="term" value="F:4 iron, 4 sulfur cluster binding"/>
    <property type="evidence" value="ECO:0007669"/>
    <property type="project" value="UniProtKB-KW"/>
</dbReference>
<dbReference type="EC" id="2.8.1.6" evidence="4 16"/>
<dbReference type="PIRSF" id="PIRSF001619">
    <property type="entry name" value="Biotin_synth"/>
    <property type="match status" value="1"/>
</dbReference>
<dbReference type="EMBL" id="CP025197">
    <property type="protein sequence ID" value="AUG57653.1"/>
    <property type="molecule type" value="Genomic_DNA"/>
</dbReference>
<dbReference type="Gene3D" id="3.20.20.70">
    <property type="entry name" value="Aldolase class I"/>
    <property type="match status" value="1"/>
</dbReference>
<evidence type="ECO:0000256" key="3">
    <source>
        <dbReference type="ARBA" id="ARBA00011738"/>
    </source>
</evidence>
<keyword evidence="7 16" id="KW-0949">S-adenosyl-L-methionine</keyword>
<dbReference type="SFLD" id="SFLDG01278">
    <property type="entry name" value="biotin_synthase_like"/>
    <property type="match status" value="1"/>
</dbReference>
<dbReference type="RefSeq" id="WP_101301256.1">
    <property type="nucleotide sequence ID" value="NZ_CP025197.1"/>
</dbReference>
<dbReference type="InterPro" id="IPR006638">
    <property type="entry name" value="Elp3/MiaA/NifB-like_rSAM"/>
</dbReference>
<keyword evidence="6 16" id="KW-0808">Transferase</keyword>
<dbReference type="SMART" id="SM00729">
    <property type="entry name" value="Elp3"/>
    <property type="match status" value="1"/>
</dbReference>
<feature type="binding site" evidence="16 17">
    <location>
        <position position="113"/>
    </location>
    <ligand>
        <name>[2Fe-2S] cluster</name>
        <dbReference type="ChEBI" id="CHEBI:190135"/>
    </ligand>
</feature>
<organism evidence="19 20">
    <name type="scientific">Acetivibrio saccincola</name>
    <dbReference type="NCBI Taxonomy" id="1677857"/>
    <lineage>
        <taxon>Bacteria</taxon>
        <taxon>Bacillati</taxon>
        <taxon>Bacillota</taxon>
        <taxon>Clostridia</taxon>
        <taxon>Eubacteriales</taxon>
        <taxon>Oscillospiraceae</taxon>
        <taxon>Acetivibrio</taxon>
    </lineage>
</organism>
<evidence type="ECO:0000256" key="7">
    <source>
        <dbReference type="ARBA" id="ARBA00022691"/>
    </source>
</evidence>
<keyword evidence="8 16" id="KW-0001">2Fe-2S</keyword>
<evidence type="ECO:0000256" key="15">
    <source>
        <dbReference type="ARBA" id="ARBA00070199"/>
    </source>
</evidence>
<gene>
    <name evidence="16 19" type="primary">bioB</name>
    <name evidence="19" type="ORF">HVS_08735</name>
</gene>
<evidence type="ECO:0000256" key="4">
    <source>
        <dbReference type="ARBA" id="ARBA00012236"/>
    </source>
</evidence>
<feature type="binding site" evidence="16 17">
    <location>
        <position position="206"/>
    </location>
    <ligand>
        <name>[2Fe-2S] cluster</name>
        <dbReference type="ChEBI" id="CHEBI:190135"/>
    </ligand>
</feature>
<evidence type="ECO:0000256" key="10">
    <source>
        <dbReference type="ARBA" id="ARBA00022756"/>
    </source>
</evidence>
<dbReference type="PANTHER" id="PTHR22976">
    <property type="entry name" value="BIOTIN SYNTHASE"/>
    <property type="match status" value="1"/>
</dbReference>
<dbReference type="CDD" id="cd01335">
    <property type="entry name" value="Radical_SAM"/>
    <property type="match status" value="1"/>
</dbReference>
<reference evidence="19 20" key="1">
    <citation type="submission" date="2017-12" db="EMBL/GenBank/DDBJ databases">
        <title>Complete genome sequence of Herbivorax saccincola GGR1, a novel Cellulosome-producing hydrolytic bacterium in a thermophilic biogas plant, established by Illumina and Nanopore MinION sequencing.</title>
        <authorList>
            <person name="Pechtl A."/>
            <person name="Ruckert C."/>
            <person name="Koeck D.E."/>
            <person name="Maus I."/>
            <person name="Winkler A."/>
            <person name="Kalinowski J."/>
            <person name="Puhler A."/>
            <person name="Schwarz W.W."/>
            <person name="Zverlov V.V."/>
            <person name="Schluter A."/>
            <person name="Liebl W."/>
        </authorList>
    </citation>
    <scope>NUCLEOTIDE SEQUENCE [LARGE SCALE GENOMIC DNA]</scope>
    <source>
        <strain evidence="20">SR1</strain>
    </source>
</reference>
<dbReference type="KEGG" id="hsc:HVS_08735"/>
<dbReference type="InterPro" id="IPR010722">
    <property type="entry name" value="BATS_dom"/>
</dbReference>
<dbReference type="SMART" id="SM00876">
    <property type="entry name" value="BATS"/>
    <property type="match status" value="1"/>
</dbReference>
<dbReference type="NCBIfam" id="TIGR00433">
    <property type="entry name" value="bioB"/>
    <property type="match status" value="1"/>
</dbReference>
<dbReference type="Proteomes" id="UP000233534">
    <property type="component" value="Chromosome"/>
</dbReference>
<feature type="binding site" evidence="16 17">
    <location>
        <position position="146"/>
    </location>
    <ligand>
        <name>[2Fe-2S] cluster</name>
        <dbReference type="ChEBI" id="CHEBI:190135"/>
    </ligand>
</feature>
<comment type="similarity">
    <text evidence="2 16">Belongs to the radical SAM superfamily. Biotin synthase family.</text>
</comment>
<comment type="cofactor">
    <cofactor evidence="17">
        <name>[2Fe-2S] cluster</name>
        <dbReference type="ChEBI" id="CHEBI:190135"/>
    </cofactor>
    <text evidence="17">Binds 1 [2Fe-2S] cluster. The cluster is coordinated with 3 cysteines and 1 arginine.</text>
</comment>
<evidence type="ECO:0000256" key="11">
    <source>
        <dbReference type="ARBA" id="ARBA00023004"/>
    </source>
</evidence>
<feature type="binding site" evidence="16 17">
    <location>
        <position position="73"/>
    </location>
    <ligand>
        <name>[4Fe-4S] cluster</name>
        <dbReference type="ChEBI" id="CHEBI:49883"/>
        <note>4Fe-4S-S-AdoMet</note>
    </ligand>
</feature>
<comment type="pathway">
    <text evidence="1 16">Cofactor biosynthesis; biotin biosynthesis; biotin from 7,8-diaminononanoate: step 2/2.</text>
</comment>
<evidence type="ECO:0000313" key="19">
    <source>
        <dbReference type="EMBL" id="AUG57653.1"/>
    </source>
</evidence>
<sequence length="326" mass="36157">MKEFILNLKDRILKGESIAFDEALKLIKIDENDTCSLNVLFESANEIRENLVGKKADLCIILNAKSGRCSENCKFCAQSAHYNTGVLEYDLLEYSEVLEKALEAKENGVHRFSLVTSGKGVDKDEDIEKLAKIYERLSKDVGIELCASHGILTYRQAKTLKEAGVITYHHNVETSKNHYKNICTTHTYEDRVKTIENAKKAGLHVCCGGIIGMGESLEDRINMAFEIKSLGIKSVPVNVLTPIKGTPLENLEVLSPMEVLKTMAVYRFILPDCYIRYAGGRMALKDKQALGFKAGINAALTGNYLTTTGSDVKKDKAMIMEAGFTI</sequence>
<feature type="binding site" evidence="16 17">
    <location>
        <position position="69"/>
    </location>
    <ligand>
        <name>[4Fe-4S] cluster</name>
        <dbReference type="ChEBI" id="CHEBI:49883"/>
        <note>4Fe-4S-S-AdoMet</note>
    </ligand>
</feature>
<evidence type="ECO:0000256" key="9">
    <source>
        <dbReference type="ARBA" id="ARBA00022723"/>
    </source>
</evidence>
<protein>
    <recommendedName>
        <fullName evidence="15 16">Biotin synthase</fullName>
        <ecNumber evidence="4 16">2.8.1.6</ecNumber>
    </recommendedName>
</protein>
<evidence type="ECO:0000256" key="17">
    <source>
        <dbReference type="PIRSR" id="PIRSR001619-1"/>
    </source>
</evidence>
<comment type="function">
    <text evidence="14 16">Catalyzes the conversion of dethiobiotin (DTB) to biotin by the insertion of a sulfur atom into dethiobiotin via a radical-based mechanism.</text>
</comment>
<dbReference type="Pfam" id="PF06968">
    <property type="entry name" value="BATS"/>
    <property type="match status" value="1"/>
</dbReference>
<dbReference type="UniPathway" id="UPA00078">
    <property type="reaction ID" value="UER00162"/>
</dbReference>
<comment type="catalytic activity">
    <reaction evidence="13 16">
        <text>(4R,5S)-dethiobiotin + (sulfur carrier)-SH + 2 reduced [2Fe-2S]-[ferredoxin] + 2 S-adenosyl-L-methionine = (sulfur carrier)-H + biotin + 2 5'-deoxyadenosine + 2 L-methionine + 2 oxidized [2Fe-2S]-[ferredoxin]</text>
        <dbReference type="Rhea" id="RHEA:22060"/>
        <dbReference type="Rhea" id="RHEA-COMP:10000"/>
        <dbReference type="Rhea" id="RHEA-COMP:10001"/>
        <dbReference type="Rhea" id="RHEA-COMP:14737"/>
        <dbReference type="Rhea" id="RHEA-COMP:14739"/>
        <dbReference type="ChEBI" id="CHEBI:17319"/>
        <dbReference type="ChEBI" id="CHEBI:29917"/>
        <dbReference type="ChEBI" id="CHEBI:33737"/>
        <dbReference type="ChEBI" id="CHEBI:33738"/>
        <dbReference type="ChEBI" id="CHEBI:57586"/>
        <dbReference type="ChEBI" id="CHEBI:57844"/>
        <dbReference type="ChEBI" id="CHEBI:59789"/>
        <dbReference type="ChEBI" id="CHEBI:64428"/>
        <dbReference type="ChEBI" id="CHEBI:149473"/>
        <dbReference type="EC" id="2.8.1.6"/>
    </reaction>
</comment>
<evidence type="ECO:0000256" key="14">
    <source>
        <dbReference type="ARBA" id="ARBA00057568"/>
    </source>
</evidence>
<keyword evidence="5 16" id="KW-0004">4Fe-4S</keyword>
<accession>A0A2K9EI95</accession>
<evidence type="ECO:0000256" key="8">
    <source>
        <dbReference type="ARBA" id="ARBA00022714"/>
    </source>
</evidence>
<dbReference type="InterPro" id="IPR002684">
    <property type="entry name" value="Biotin_synth/BioAB"/>
</dbReference>
<name>A0A2K9EI95_9FIRM</name>
<dbReference type="PANTHER" id="PTHR22976:SF2">
    <property type="entry name" value="BIOTIN SYNTHASE, MITOCHONDRIAL"/>
    <property type="match status" value="1"/>
</dbReference>
<feature type="binding site" evidence="16 17">
    <location>
        <position position="276"/>
    </location>
    <ligand>
        <name>[2Fe-2S] cluster</name>
        <dbReference type="ChEBI" id="CHEBI:190135"/>
    </ligand>
</feature>
<evidence type="ECO:0000256" key="12">
    <source>
        <dbReference type="ARBA" id="ARBA00023014"/>
    </source>
</evidence>
<dbReference type="HAMAP" id="MF_01694">
    <property type="entry name" value="BioB"/>
    <property type="match status" value="1"/>
</dbReference>
<dbReference type="GO" id="GO:0004076">
    <property type="term" value="F:biotin synthase activity"/>
    <property type="evidence" value="ECO:0007669"/>
    <property type="project" value="UniProtKB-UniRule"/>
</dbReference>
<dbReference type="GO" id="GO:0005506">
    <property type="term" value="F:iron ion binding"/>
    <property type="evidence" value="ECO:0007669"/>
    <property type="project" value="UniProtKB-UniRule"/>
</dbReference>